<sequence length="483" mass="56281">MCKYSDDQWKCPYEALPDLEYCIFHLKDVGKDIKEFNKGIDEILKSEKKIINFNGFFFPPKTSDFSKTSHEHNHVFLIDVDFSYAEFSGDVNFIMAKFSRNAKFLGAEFSGNANFFGAEFLGDTEFTGTKFLGDTEFTGADLYRNVKFLGAKFLGDANFSMAKFLGDTEFIRAKFSGDTEFTGTKFLGDVQFFWTKFLGNANFFMAELYGDANFFMAELYGRFNFIPNNSKLINFKNTFFSENARILANLSQCNFNRSNIEVVDLTDSTWNNDEIKDSRLQSRIYNYFFNSSITIREASQEETAFEWKTLEGIYRRLKQSYQKSGNYEISGEFYIQEMECKRKQLGFLGRKFWNIFYRRFCLYGERPYNVILVSFITIIMFAISYLFCGIEFTGSKLLQIQPSYINYDLSLNYFGLQWLKANIHLVYNDFILCIYTSLITFTTLGYGDVHPIGWSRLFASIESAIGIFVTALFIFVFTRRMIR</sequence>
<dbReference type="Gene3D" id="2.160.20.80">
    <property type="entry name" value="E3 ubiquitin-protein ligase SopA"/>
    <property type="match status" value="1"/>
</dbReference>
<dbReference type="Pfam" id="PF07885">
    <property type="entry name" value="Ion_trans_2"/>
    <property type="match status" value="1"/>
</dbReference>
<dbReference type="InterPro" id="IPR013099">
    <property type="entry name" value="K_chnl_dom"/>
</dbReference>
<dbReference type="Proteomes" id="UP001185015">
    <property type="component" value="Unassembled WGS sequence"/>
</dbReference>
<comment type="caution">
    <text evidence="3">The sequence shown here is derived from an EMBL/GenBank/DDBJ whole genome shotgun (WGS) entry which is preliminary data.</text>
</comment>
<keyword evidence="4" id="KW-1185">Reference proteome</keyword>
<dbReference type="InterPro" id="IPR001646">
    <property type="entry name" value="5peptide_repeat"/>
</dbReference>
<protein>
    <submittedName>
        <fullName evidence="3">Uncharacterized protein YjbI with pentapeptide repeats</fullName>
    </submittedName>
</protein>
<dbReference type="RefSeq" id="WP_270096130.1">
    <property type="nucleotide sequence ID" value="NZ_JAQFFK010000003.1"/>
</dbReference>
<name>A0AA90Z6S8_9EURY</name>
<evidence type="ECO:0000256" key="1">
    <source>
        <dbReference type="SAM" id="Phobius"/>
    </source>
</evidence>
<keyword evidence="1" id="KW-1133">Transmembrane helix</keyword>
<keyword evidence="1" id="KW-0812">Transmembrane</keyword>
<reference evidence="3 4" key="1">
    <citation type="submission" date="2023-07" db="EMBL/GenBank/DDBJ databases">
        <title>Genomic Encyclopedia of Type Strains, Phase IV (KMG-IV): sequencing the most valuable type-strain genomes for metagenomic binning, comparative biology and taxonomic classification.</title>
        <authorList>
            <person name="Goeker M."/>
        </authorList>
    </citation>
    <scope>NUCLEOTIDE SEQUENCE [LARGE SCALE GENOMIC DNA]</scope>
    <source>
        <strain evidence="3 4">DSM 17273</strain>
    </source>
</reference>
<accession>A0AA90Z6S8</accession>
<feature type="transmembrane region" description="Helical" evidence="1">
    <location>
        <begin position="457"/>
        <end position="477"/>
    </location>
</feature>
<dbReference type="Pfam" id="PF13576">
    <property type="entry name" value="Pentapeptide_3"/>
    <property type="match status" value="2"/>
</dbReference>
<feature type="domain" description="Potassium channel" evidence="2">
    <location>
        <begin position="428"/>
        <end position="482"/>
    </location>
</feature>
<proteinExistence type="predicted"/>
<evidence type="ECO:0000313" key="3">
    <source>
        <dbReference type="EMBL" id="MDR6222079.1"/>
    </source>
</evidence>
<feature type="transmembrane region" description="Helical" evidence="1">
    <location>
        <begin position="368"/>
        <end position="388"/>
    </location>
</feature>
<evidence type="ECO:0000313" key="4">
    <source>
        <dbReference type="Proteomes" id="UP001185015"/>
    </source>
</evidence>
<evidence type="ECO:0000259" key="2">
    <source>
        <dbReference type="Pfam" id="PF07885"/>
    </source>
</evidence>
<keyword evidence="1" id="KW-0472">Membrane</keyword>
<dbReference type="SUPFAM" id="SSF81324">
    <property type="entry name" value="Voltage-gated potassium channels"/>
    <property type="match status" value="1"/>
</dbReference>
<gene>
    <name evidence="3" type="ORF">J2750_000511</name>
</gene>
<feature type="transmembrane region" description="Helical" evidence="1">
    <location>
        <begin position="425"/>
        <end position="445"/>
    </location>
</feature>
<dbReference type="Gene3D" id="1.10.287.70">
    <property type="match status" value="1"/>
</dbReference>
<organism evidence="3 4">
    <name type="scientific">Methanococcoides alaskense</name>
    <dbReference type="NCBI Taxonomy" id="325778"/>
    <lineage>
        <taxon>Archaea</taxon>
        <taxon>Methanobacteriati</taxon>
        <taxon>Methanobacteriota</taxon>
        <taxon>Stenosarchaea group</taxon>
        <taxon>Methanomicrobia</taxon>
        <taxon>Methanosarcinales</taxon>
        <taxon>Methanosarcinaceae</taxon>
        <taxon>Methanococcoides</taxon>
    </lineage>
</organism>
<dbReference type="EMBL" id="JAVDQI010000001">
    <property type="protein sequence ID" value="MDR6222079.1"/>
    <property type="molecule type" value="Genomic_DNA"/>
</dbReference>
<dbReference type="AlphaFoldDB" id="A0AA90Z6S8"/>